<protein>
    <submittedName>
        <fullName evidence="3">Response regulator</fullName>
    </submittedName>
</protein>
<dbReference type="InterPro" id="IPR001789">
    <property type="entry name" value="Sig_transdc_resp-reg_receiver"/>
</dbReference>
<dbReference type="CDD" id="cd00156">
    <property type="entry name" value="REC"/>
    <property type="match status" value="1"/>
</dbReference>
<keyword evidence="1" id="KW-0597">Phosphoprotein</keyword>
<keyword evidence="4" id="KW-1185">Reference proteome</keyword>
<sequence>MSTDTLKFLVVDALAGVQSFSRQLLLSHGFAADSIICCSDPESALAQGLDCAPALLVTDWFGKSALTGVALAERLKSAVPGLHLGFLSFECTAEHEAQAKALGAHFLLKKPFTAEQLRAEMGRALEAMAPTLPAIKAKLHPAGTPATSMRPASAPSAASSAPLRPRVVVPVVPPAPIVKPGDQVVFGGNRHTVMHVVHRHGETVLQLKGQASFVPLDKVKMA</sequence>
<name>A0ABV0FYF5_9BURK</name>
<feature type="domain" description="Response regulatory" evidence="2">
    <location>
        <begin position="7"/>
        <end position="125"/>
    </location>
</feature>
<dbReference type="InterPro" id="IPR011006">
    <property type="entry name" value="CheY-like_superfamily"/>
</dbReference>
<dbReference type="EMBL" id="JBDPZD010000001">
    <property type="protein sequence ID" value="MEO3690114.1"/>
    <property type="molecule type" value="Genomic_DNA"/>
</dbReference>
<feature type="modified residue" description="4-aspartylphosphate" evidence="1">
    <location>
        <position position="59"/>
    </location>
</feature>
<accession>A0ABV0FYF5</accession>
<organism evidence="3 4">
    <name type="scientific">Roseateles paludis</name>
    <dbReference type="NCBI Taxonomy" id="3145238"/>
    <lineage>
        <taxon>Bacteria</taxon>
        <taxon>Pseudomonadati</taxon>
        <taxon>Pseudomonadota</taxon>
        <taxon>Betaproteobacteria</taxon>
        <taxon>Burkholderiales</taxon>
        <taxon>Sphaerotilaceae</taxon>
        <taxon>Roseateles</taxon>
    </lineage>
</organism>
<evidence type="ECO:0000256" key="1">
    <source>
        <dbReference type="PROSITE-ProRule" id="PRU00169"/>
    </source>
</evidence>
<dbReference type="SUPFAM" id="SSF52172">
    <property type="entry name" value="CheY-like"/>
    <property type="match status" value="1"/>
</dbReference>
<dbReference type="Gene3D" id="3.40.50.2300">
    <property type="match status" value="1"/>
</dbReference>
<evidence type="ECO:0000259" key="2">
    <source>
        <dbReference type="PROSITE" id="PS50110"/>
    </source>
</evidence>
<evidence type="ECO:0000313" key="3">
    <source>
        <dbReference type="EMBL" id="MEO3690114.1"/>
    </source>
</evidence>
<dbReference type="Proteomes" id="UP001495147">
    <property type="component" value="Unassembled WGS sequence"/>
</dbReference>
<dbReference type="RefSeq" id="WP_347702947.1">
    <property type="nucleotide sequence ID" value="NZ_JBDPZD010000001.1"/>
</dbReference>
<reference evidence="3 4" key="1">
    <citation type="submission" date="2024-05" db="EMBL/GenBank/DDBJ databases">
        <title>Roseateles sp. DJS-2-20 16S ribosomal RNA gene Genome sequencing and assembly.</title>
        <authorList>
            <person name="Woo H."/>
        </authorList>
    </citation>
    <scope>NUCLEOTIDE SEQUENCE [LARGE SCALE GENOMIC DNA]</scope>
    <source>
        <strain evidence="3 4">DJS-2-20</strain>
    </source>
</reference>
<proteinExistence type="predicted"/>
<comment type="caution">
    <text evidence="3">The sequence shown here is derived from an EMBL/GenBank/DDBJ whole genome shotgun (WGS) entry which is preliminary data.</text>
</comment>
<dbReference type="PROSITE" id="PS50110">
    <property type="entry name" value="RESPONSE_REGULATORY"/>
    <property type="match status" value="1"/>
</dbReference>
<evidence type="ECO:0000313" key="4">
    <source>
        <dbReference type="Proteomes" id="UP001495147"/>
    </source>
</evidence>
<gene>
    <name evidence="3" type="ORF">ABDJ85_01450</name>
</gene>